<organism evidence="2 3">
    <name type="scientific">Cordylochernes scorpioides</name>
    <dbReference type="NCBI Taxonomy" id="51811"/>
    <lineage>
        <taxon>Eukaryota</taxon>
        <taxon>Metazoa</taxon>
        <taxon>Ecdysozoa</taxon>
        <taxon>Arthropoda</taxon>
        <taxon>Chelicerata</taxon>
        <taxon>Arachnida</taxon>
        <taxon>Pseudoscorpiones</taxon>
        <taxon>Cheliferoidea</taxon>
        <taxon>Chernetidae</taxon>
        <taxon>Cordylochernes</taxon>
    </lineage>
</organism>
<accession>A0ABY6LWX6</accession>
<dbReference type="PANTHER" id="PTHR21301">
    <property type="entry name" value="REVERSE TRANSCRIPTASE"/>
    <property type="match status" value="1"/>
</dbReference>
<dbReference type="Proteomes" id="UP001235939">
    <property type="component" value="Chromosome X"/>
</dbReference>
<dbReference type="Pfam" id="PF26215">
    <property type="entry name" value="HTH_animal"/>
    <property type="match status" value="1"/>
</dbReference>
<dbReference type="InterPro" id="IPR036691">
    <property type="entry name" value="Endo/exonu/phosph_ase_sf"/>
</dbReference>
<dbReference type="Gene3D" id="3.60.10.10">
    <property type="entry name" value="Endonuclease/exonuclease/phosphatase"/>
    <property type="match status" value="1"/>
</dbReference>
<dbReference type="PANTHER" id="PTHR21301:SF10">
    <property type="entry name" value="REVERSE TRANSCRIPTASE DOMAIN-CONTAINING PROTEIN"/>
    <property type="match status" value="1"/>
</dbReference>
<proteinExistence type="predicted"/>
<keyword evidence="3" id="KW-1185">Reference proteome</keyword>
<feature type="domain" description="Helix-turn-helix" evidence="1">
    <location>
        <begin position="89"/>
        <end position="148"/>
    </location>
</feature>
<dbReference type="EMBL" id="CP092886">
    <property type="protein sequence ID" value="UYV84617.1"/>
    <property type="molecule type" value="Genomic_DNA"/>
</dbReference>
<sequence>MNRIINRIIEESHLDIILWKRYIDDVLCITEFNSISNVINFLNNLKPFLKFTNEIEENGILSFLDIKLTRTNNSIKKDIYRKPTHTGSYLNFKSFGPINNKISVIKTLSKRILTHYSQNIDVIENEREILSKELQYNEYPKQFIKRHIYINRNPSANNSQGQIPSCILPYAYGIERIGRTLKKYNINIRYQSAPNLRNLLRYPITKRNPKQETRSNLIYRIPCQSCTSSYIGETGKTLIERLNQHRTAFKNHSPLSLLVDHEVRKGHMPDFDNLQAIAAAAVNEDARVLGDLNISEESASDIASGSVEALGKLLDRANLVDAAAIFDAANLPTRISSCGSRVDASRLDRVLLPSRLSNRVTRCLSLYYKNSDHRVVLLQIGEAPETRPPCIYGMLRLRLVVVTVETLPDETMGNIEDMQNAEI</sequence>
<evidence type="ECO:0000313" key="2">
    <source>
        <dbReference type="EMBL" id="UYV84617.1"/>
    </source>
</evidence>
<dbReference type="InterPro" id="IPR058912">
    <property type="entry name" value="HTH_animal"/>
</dbReference>
<dbReference type="SUPFAM" id="SSF56219">
    <property type="entry name" value="DNase I-like"/>
    <property type="match status" value="1"/>
</dbReference>
<reference evidence="2 3" key="1">
    <citation type="submission" date="2022-03" db="EMBL/GenBank/DDBJ databases">
        <title>A chromosomal length assembly of Cordylochernes scorpioides.</title>
        <authorList>
            <person name="Zeh D."/>
            <person name="Zeh J."/>
        </authorList>
    </citation>
    <scope>NUCLEOTIDE SEQUENCE [LARGE SCALE GENOMIC DNA]</scope>
    <source>
        <strain evidence="2">IN4F17</strain>
        <tissue evidence="2">Whole Body</tissue>
    </source>
</reference>
<evidence type="ECO:0000259" key="1">
    <source>
        <dbReference type="Pfam" id="PF26215"/>
    </source>
</evidence>
<name>A0ABY6LWX6_9ARAC</name>
<protein>
    <recommendedName>
        <fullName evidence="1">Helix-turn-helix domain-containing protein</fullName>
    </recommendedName>
</protein>
<evidence type="ECO:0000313" key="3">
    <source>
        <dbReference type="Proteomes" id="UP001235939"/>
    </source>
</evidence>
<gene>
    <name evidence="2" type="ORF">LAZ67_X002842</name>
</gene>